<sequence>MAPVTELILAPINPAVSAAEVASILDASTQTLLAQPGALRVRRSHVLEDPSKTRMFVDWESLEHHQAFAANAEIYGPFRAAMGPLVDANAGPRVPPYHVEFVPFPPSELDVHAPGTKADVTELLHAYFPPDISDVERDNVERTVREFAVEIGKFADGFTGEMTLGWTVEDDVKFKGEPCRVLVGVLGWTSVEAHMKVRDHEEFARVIPMLRNLERLKGMEMCHVACVTTERGN</sequence>
<accession>A0ACC0D0C1</accession>
<gene>
    <name evidence="1" type="ORF">F4821DRAFT_132565</name>
</gene>
<organism evidence="1 2">
    <name type="scientific">Hypoxylon rubiginosum</name>
    <dbReference type="NCBI Taxonomy" id="110542"/>
    <lineage>
        <taxon>Eukaryota</taxon>
        <taxon>Fungi</taxon>
        <taxon>Dikarya</taxon>
        <taxon>Ascomycota</taxon>
        <taxon>Pezizomycotina</taxon>
        <taxon>Sordariomycetes</taxon>
        <taxon>Xylariomycetidae</taxon>
        <taxon>Xylariales</taxon>
        <taxon>Hypoxylaceae</taxon>
        <taxon>Hypoxylon</taxon>
    </lineage>
</organism>
<name>A0ACC0D0C1_9PEZI</name>
<reference evidence="1 2" key="1">
    <citation type="journal article" date="2022" name="New Phytol.">
        <title>Ecological generalism drives hyperdiversity of secondary metabolite gene clusters in xylarialean endophytes.</title>
        <authorList>
            <person name="Franco M.E.E."/>
            <person name="Wisecaver J.H."/>
            <person name="Arnold A.E."/>
            <person name="Ju Y.M."/>
            <person name="Slot J.C."/>
            <person name="Ahrendt S."/>
            <person name="Moore L.P."/>
            <person name="Eastman K.E."/>
            <person name="Scott K."/>
            <person name="Konkel Z."/>
            <person name="Mondo S.J."/>
            <person name="Kuo A."/>
            <person name="Hayes R.D."/>
            <person name="Haridas S."/>
            <person name="Andreopoulos B."/>
            <person name="Riley R."/>
            <person name="LaButti K."/>
            <person name="Pangilinan J."/>
            <person name="Lipzen A."/>
            <person name="Amirebrahimi M."/>
            <person name="Yan J."/>
            <person name="Adam C."/>
            <person name="Keymanesh K."/>
            <person name="Ng V."/>
            <person name="Louie K."/>
            <person name="Northen T."/>
            <person name="Drula E."/>
            <person name="Henrissat B."/>
            <person name="Hsieh H.M."/>
            <person name="Youens-Clark K."/>
            <person name="Lutzoni F."/>
            <person name="Miadlikowska J."/>
            <person name="Eastwood D.C."/>
            <person name="Hamelin R.C."/>
            <person name="Grigoriev I.V."/>
            <person name="U'Ren J.M."/>
        </authorList>
    </citation>
    <scope>NUCLEOTIDE SEQUENCE [LARGE SCALE GENOMIC DNA]</scope>
    <source>
        <strain evidence="1 2">ER1909</strain>
    </source>
</reference>
<dbReference type="EMBL" id="MU394318">
    <property type="protein sequence ID" value="KAI6086146.1"/>
    <property type="molecule type" value="Genomic_DNA"/>
</dbReference>
<evidence type="ECO:0000313" key="2">
    <source>
        <dbReference type="Proteomes" id="UP001497680"/>
    </source>
</evidence>
<dbReference type="Proteomes" id="UP001497680">
    <property type="component" value="Unassembled WGS sequence"/>
</dbReference>
<keyword evidence="2" id="KW-1185">Reference proteome</keyword>
<comment type="caution">
    <text evidence="1">The sequence shown here is derived from an EMBL/GenBank/DDBJ whole genome shotgun (WGS) entry which is preliminary data.</text>
</comment>
<proteinExistence type="predicted"/>
<protein>
    <submittedName>
        <fullName evidence="1">Uncharacterized protein</fullName>
    </submittedName>
</protein>
<evidence type="ECO:0000313" key="1">
    <source>
        <dbReference type="EMBL" id="KAI6086146.1"/>
    </source>
</evidence>